<dbReference type="Gene3D" id="4.10.60.10">
    <property type="entry name" value="Zinc finger, CCHC-type"/>
    <property type="match status" value="1"/>
</dbReference>
<gene>
    <name evidence="2" type="ORF">Tci_025394</name>
</gene>
<dbReference type="GO" id="GO:0003676">
    <property type="term" value="F:nucleic acid binding"/>
    <property type="evidence" value="ECO:0007669"/>
    <property type="project" value="InterPro"/>
</dbReference>
<dbReference type="InterPro" id="IPR001878">
    <property type="entry name" value="Znf_CCHC"/>
</dbReference>
<feature type="domain" description="CCHC-type" evidence="1">
    <location>
        <begin position="399"/>
        <end position="415"/>
    </location>
</feature>
<organism evidence="2">
    <name type="scientific">Tanacetum cinerariifolium</name>
    <name type="common">Dalmatian daisy</name>
    <name type="synonym">Chrysanthemum cinerariifolium</name>
    <dbReference type="NCBI Taxonomy" id="118510"/>
    <lineage>
        <taxon>Eukaryota</taxon>
        <taxon>Viridiplantae</taxon>
        <taxon>Streptophyta</taxon>
        <taxon>Embryophyta</taxon>
        <taxon>Tracheophyta</taxon>
        <taxon>Spermatophyta</taxon>
        <taxon>Magnoliopsida</taxon>
        <taxon>eudicotyledons</taxon>
        <taxon>Gunneridae</taxon>
        <taxon>Pentapetalae</taxon>
        <taxon>asterids</taxon>
        <taxon>campanulids</taxon>
        <taxon>Asterales</taxon>
        <taxon>Asteraceae</taxon>
        <taxon>Asteroideae</taxon>
        <taxon>Anthemideae</taxon>
        <taxon>Anthemidinae</taxon>
        <taxon>Tanacetum</taxon>
    </lineage>
</organism>
<dbReference type="GO" id="GO:0008270">
    <property type="term" value="F:zinc ion binding"/>
    <property type="evidence" value="ECO:0007669"/>
    <property type="project" value="InterPro"/>
</dbReference>
<dbReference type="AlphaFoldDB" id="A0A6L2KVU2"/>
<evidence type="ECO:0000313" key="2">
    <source>
        <dbReference type="EMBL" id="GEU53416.1"/>
    </source>
</evidence>
<dbReference type="Pfam" id="PF14223">
    <property type="entry name" value="Retrotran_gag_2"/>
    <property type="match status" value="1"/>
</dbReference>
<reference evidence="2" key="1">
    <citation type="journal article" date="2019" name="Sci. Rep.">
        <title>Draft genome of Tanacetum cinerariifolium, the natural source of mosquito coil.</title>
        <authorList>
            <person name="Yamashiro T."/>
            <person name="Shiraishi A."/>
            <person name="Satake H."/>
            <person name="Nakayama K."/>
        </authorList>
    </citation>
    <scope>NUCLEOTIDE SEQUENCE</scope>
</reference>
<proteinExistence type="predicted"/>
<evidence type="ECO:0000259" key="1">
    <source>
        <dbReference type="SMART" id="SM00343"/>
    </source>
</evidence>
<dbReference type="EMBL" id="BKCJ010003170">
    <property type="protein sequence ID" value="GEU53416.1"/>
    <property type="molecule type" value="Genomic_DNA"/>
</dbReference>
<protein>
    <recommendedName>
        <fullName evidence="1">CCHC-type domain-containing protein</fullName>
    </recommendedName>
</protein>
<accession>A0A6L2KVU2</accession>
<comment type="caution">
    <text evidence="2">The sequence shown here is derived from an EMBL/GenBank/DDBJ whole genome shotgun (WGS) entry which is preliminary data.</text>
</comment>
<name>A0A6L2KVU2_TANCI</name>
<dbReference type="SMART" id="SM00343">
    <property type="entry name" value="ZnF_C2HC"/>
    <property type="match status" value="1"/>
</dbReference>
<sequence length="459" mass="52088">MELCTGLQRQQTQMAAKFKAQDLEISGLKARVKFLEDKDKGSAEPSQEDAPIKVESMEIGEEVGVERSTELGSNNTKEMVNVLSSMEAVNILTSGVATISVSPVAGVSTVGVPTVSGLFHTVSAIFTTASMRRFTSAMDLGEGNPKYQTCYKRQREGVIVSSVENRPHMLDKSMYNSWESRMLLYIKGKKNGRMMLEEDGQIRKKKYDELTEQKQLQDDCDVHVTNIVLQGLPPDMYARVNHCQSGKDIWERVKLFMKGTELSYQERKCKLYNEFDKFTSVKDETLHEYYLCFAQLINDMQTIVMKMQQVQVNTKFLNALQLEWSKFVNYSKLAKNMYTTNYDQLTSSNPRNQATIQDGRVIFQQVQGRQSQSFAGTRIKGNATSYEGNNAAGLPRVVKCYNCQEVRHIIRQCTKPKRPRNSVWFKEKILLVQAQESGQTDDLDAYDSDCDDISSIKAV</sequence>